<organism evidence="2 3">
    <name type="scientific">Microbacterium mangrovi</name>
    <dbReference type="NCBI Taxonomy" id="1348253"/>
    <lineage>
        <taxon>Bacteria</taxon>
        <taxon>Bacillati</taxon>
        <taxon>Actinomycetota</taxon>
        <taxon>Actinomycetes</taxon>
        <taxon>Micrococcales</taxon>
        <taxon>Microbacteriaceae</taxon>
        <taxon>Microbacterium</taxon>
    </lineage>
</organism>
<dbReference type="Proteomes" id="UP000031030">
    <property type="component" value="Unassembled WGS sequence"/>
</dbReference>
<dbReference type="AlphaFoldDB" id="A0A0B2AD18"/>
<name>A0A0B2AD18_9MICO</name>
<reference evidence="2 3" key="1">
    <citation type="submission" date="2014-11" db="EMBL/GenBank/DDBJ databases">
        <title>Genome sequence of Microbacterium mangrovi MUSC 115(T).</title>
        <authorList>
            <person name="Lee L.-H."/>
        </authorList>
    </citation>
    <scope>NUCLEOTIDE SEQUENCE [LARGE SCALE GENOMIC DNA]</scope>
    <source>
        <strain evidence="2 3">MUSC 115</strain>
    </source>
</reference>
<evidence type="ECO:0008006" key="4">
    <source>
        <dbReference type="Google" id="ProtNLM"/>
    </source>
</evidence>
<dbReference type="EMBL" id="JTDK01000002">
    <property type="protein sequence ID" value="KHK99541.1"/>
    <property type="molecule type" value="Genomic_DNA"/>
</dbReference>
<feature type="transmembrane region" description="Helical" evidence="1">
    <location>
        <begin position="105"/>
        <end position="124"/>
    </location>
</feature>
<feature type="transmembrane region" description="Helical" evidence="1">
    <location>
        <begin position="62"/>
        <end position="84"/>
    </location>
</feature>
<evidence type="ECO:0000313" key="2">
    <source>
        <dbReference type="EMBL" id="KHK99541.1"/>
    </source>
</evidence>
<proteinExistence type="predicted"/>
<protein>
    <recommendedName>
        <fullName evidence="4">DUF1453 domain-containing protein</fullName>
    </recommendedName>
</protein>
<keyword evidence="1" id="KW-0472">Membrane</keyword>
<gene>
    <name evidence="2" type="ORF">LK09_02645</name>
</gene>
<feature type="transmembrane region" description="Helical" evidence="1">
    <location>
        <begin position="130"/>
        <end position="148"/>
    </location>
</feature>
<dbReference type="OrthoDB" id="4878571at2"/>
<evidence type="ECO:0000256" key="1">
    <source>
        <dbReference type="SAM" id="Phobius"/>
    </source>
</evidence>
<feature type="transmembrane region" description="Helical" evidence="1">
    <location>
        <begin position="34"/>
        <end position="56"/>
    </location>
</feature>
<accession>A0A0B2AD18</accession>
<keyword evidence="3" id="KW-1185">Reference proteome</keyword>
<feature type="transmembrane region" description="Helical" evidence="1">
    <location>
        <begin position="6"/>
        <end position="22"/>
    </location>
</feature>
<evidence type="ECO:0000313" key="3">
    <source>
        <dbReference type="Proteomes" id="UP000031030"/>
    </source>
</evidence>
<comment type="caution">
    <text evidence="2">The sequence shown here is derived from an EMBL/GenBank/DDBJ whole genome shotgun (WGS) entry which is preliminary data.</text>
</comment>
<keyword evidence="1" id="KW-0812">Transmembrane</keyword>
<keyword evidence="1" id="KW-1133">Transmembrane helix</keyword>
<dbReference type="RefSeq" id="WP_039395467.1">
    <property type="nucleotide sequence ID" value="NZ_JTDK01000002.1"/>
</dbReference>
<sequence length="170" mass="18048">MNLQLVGDVLLGILLLGWIGYRQTTWRPVSIAQMWRMPLVLGVVGAAMIVQTSAILTGVDLAFLILELVVSLGVGAWMGAIAHFRRLPEPRPVGSKGAVALYESRTGWLGLVLWLLVIAVRVGLDVVAVRLGAHAATTTGVILLMLAANRAARVAVFGTRLGRLAPVPAV</sequence>
<dbReference type="STRING" id="1348253.LK09_02645"/>